<sequence>MEGENEAAEGLTSSKSTSSVSSSAGSSYVTSSADSFSMNLDRPAAMDPSRDYPGFPLFLRLPVELRISVWRLFCPAMGEQRLLRFYDGEDATGEADEGFNIGWLSQQTASVRVMMSTSRGSRALGDVFFPDELEFSSTRKLLRFNRSRDVFYFNLSPSEFWKMQEDDIKEACTGIQCMAFNATHIYPVAFWHSVTPKPLIRRLPGNISSFLQILANLPDLKTVYWVSYDTSHQFSDLDRCDCSGPGCLSVGSSVETNIIRSACPPGKPDFSHRATAFVQSVLRTIHGIMLQGSVPLPLTREQWEHNNGIDKVRGMLMGSLVSVPTTAKEVDKKPFSLLTCQPIWEREQLQEVIRAAAAWEPALWAQDSEDPEGSGDSENQEDQEQAQDAESQGEGEQNEAT</sequence>
<feature type="compositionally biased region" description="Low complexity" evidence="1">
    <location>
        <begin position="13"/>
        <end position="33"/>
    </location>
</feature>
<reference evidence="5" key="2">
    <citation type="submission" date="2010-05" db="EMBL/GenBank/DDBJ databases">
        <title>The genome sequence of Magnaporthe poae strain ATCC 64411.</title>
        <authorList>
            <person name="Ma L.-J."/>
            <person name="Dead R."/>
            <person name="Young S."/>
            <person name="Zeng Q."/>
            <person name="Koehrsen M."/>
            <person name="Alvarado L."/>
            <person name="Berlin A."/>
            <person name="Chapman S.B."/>
            <person name="Chen Z."/>
            <person name="Freedman E."/>
            <person name="Gellesch M."/>
            <person name="Goldberg J."/>
            <person name="Griggs A."/>
            <person name="Gujja S."/>
            <person name="Heilman E.R."/>
            <person name="Heiman D."/>
            <person name="Hepburn T."/>
            <person name="Howarth C."/>
            <person name="Jen D."/>
            <person name="Larson L."/>
            <person name="Mehta T."/>
            <person name="Neiman D."/>
            <person name="Pearson M."/>
            <person name="Roberts A."/>
            <person name="Saif S."/>
            <person name="Shea T."/>
            <person name="Shenoy N."/>
            <person name="Sisk P."/>
            <person name="Stolte C."/>
            <person name="Sykes S."/>
            <person name="Walk T."/>
            <person name="White J."/>
            <person name="Yandava C."/>
            <person name="Haas B."/>
            <person name="Nusbaum C."/>
            <person name="Birren B."/>
        </authorList>
    </citation>
    <scope>NUCLEOTIDE SEQUENCE [LARGE SCALE GENOMIC DNA]</scope>
    <source>
        <strain evidence="5">ATCC 64411 / 73-15</strain>
    </source>
</reference>
<evidence type="ECO:0000256" key="1">
    <source>
        <dbReference type="SAM" id="MobiDB-lite"/>
    </source>
</evidence>
<dbReference type="EMBL" id="ADBL01002489">
    <property type="status" value="NOT_ANNOTATED_CDS"/>
    <property type="molecule type" value="Genomic_DNA"/>
</dbReference>
<reference evidence="3" key="3">
    <citation type="submission" date="2011-03" db="EMBL/GenBank/DDBJ databases">
        <title>Annotation of Magnaporthe poae ATCC 64411.</title>
        <authorList>
            <person name="Ma L.-J."/>
            <person name="Dead R."/>
            <person name="Young S.K."/>
            <person name="Zeng Q."/>
            <person name="Gargeya S."/>
            <person name="Fitzgerald M."/>
            <person name="Haas B."/>
            <person name="Abouelleil A."/>
            <person name="Alvarado L."/>
            <person name="Arachchi H.M."/>
            <person name="Berlin A."/>
            <person name="Brown A."/>
            <person name="Chapman S.B."/>
            <person name="Chen Z."/>
            <person name="Dunbar C."/>
            <person name="Freedman E."/>
            <person name="Gearin G."/>
            <person name="Gellesch M."/>
            <person name="Goldberg J."/>
            <person name="Griggs A."/>
            <person name="Gujja S."/>
            <person name="Heiman D."/>
            <person name="Howarth C."/>
            <person name="Larson L."/>
            <person name="Lui A."/>
            <person name="MacDonald P.J.P."/>
            <person name="Mehta T."/>
            <person name="Montmayeur A."/>
            <person name="Murphy C."/>
            <person name="Neiman D."/>
            <person name="Pearson M."/>
            <person name="Priest M."/>
            <person name="Roberts A."/>
            <person name="Saif S."/>
            <person name="Shea T."/>
            <person name="Shenoy N."/>
            <person name="Sisk P."/>
            <person name="Stolte C."/>
            <person name="Sykes S."/>
            <person name="Yandava C."/>
            <person name="Wortman J."/>
            <person name="Nusbaum C."/>
            <person name="Birren B."/>
        </authorList>
    </citation>
    <scope>NUCLEOTIDE SEQUENCE</scope>
    <source>
        <strain evidence="3">ATCC 64411</strain>
    </source>
</reference>
<evidence type="ECO:0000313" key="4">
    <source>
        <dbReference type="EnsemblFungi" id="MAPG_09733T0"/>
    </source>
</evidence>
<dbReference type="Pfam" id="PF20150">
    <property type="entry name" value="2EXR"/>
    <property type="match status" value="1"/>
</dbReference>
<feature type="region of interest" description="Disordered" evidence="1">
    <location>
        <begin position="361"/>
        <end position="401"/>
    </location>
</feature>
<reference evidence="4" key="5">
    <citation type="submission" date="2015-06" db="UniProtKB">
        <authorList>
            <consortium name="EnsemblFungi"/>
        </authorList>
    </citation>
    <scope>IDENTIFICATION</scope>
    <source>
        <strain evidence="4">ATCC 64411</strain>
    </source>
</reference>
<dbReference type="Proteomes" id="UP000011715">
    <property type="component" value="Unassembled WGS sequence"/>
</dbReference>
<dbReference type="InterPro" id="IPR045518">
    <property type="entry name" value="2EXR"/>
</dbReference>
<feature type="compositionally biased region" description="Acidic residues" evidence="1">
    <location>
        <begin position="367"/>
        <end position="401"/>
    </location>
</feature>
<protein>
    <recommendedName>
        <fullName evidence="2">2EXR domain-containing protein</fullName>
    </recommendedName>
</protein>
<feature type="region of interest" description="Disordered" evidence="1">
    <location>
        <begin position="1"/>
        <end position="33"/>
    </location>
</feature>
<dbReference type="AlphaFoldDB" id="A0A0C4EAQ6"/>
<dbReference type="OrthoDB" id="3501032at2759"/>
<evidence type="ECO:0000313" key="5">
    <source>
        <dbReference type="Proteomes" id="UP000011715"/>
    </source>
</evidence>
<accession>A0A0C4EAQ6</accession>
<dbReference type="EnsemblFungi" id="MAPG_09733T0">
    <property type="protein sequence ID" value="MAPG_09733T0"/>
    <property type="gene ID" value="MAPG_09733"/>
</dbReference>
<keyword evidence="5" id="KW-1185">Reference proteome</keyword>
<evidence type="ECO:0000259" key="2">
    <source>
        <dbReference type="Pfam" id="PF20150"/>
    </source>
</evidence>
<gene>
    <name evidence="3" type="ORF">MAPG_09733</name>
</gene>
<feature type="domain" description="2EXR" evidence="2">
    <location>
        <begin position="55"/>
        <end position="151"/>
    </location>
</feature>
<dbReference type="STRING" id="644358.A0A0C4EAQ6"/>
<reference evidence="4" key="4">
    <citation type="journal article" date="2015" name="G3 (Bethesda)">
        <title>Genome sequences of three phytopathogenic species of the Magnaporthaceae family of fungi.</title>
        <authorList>
            <person name="Okagaki L.H."/>
            <person name="Nunes C.C."/>
            <person name="Sailsbery J."/>
            <person name="Clay B."/>
            <person name="Brown D."/>
            <person name="John T."/>
            <person name="Oh Y."/>
            <person name="Young N."/>
            <person name="Fitzgerald M."/>
            <person name="Haas B.J."/>
            <person name="Zeng Q."/>
            <person name="Young S."/>
            <person name="Adiconis X."/>
            <person name="Fan L."/>
            <person name="Levin J.Z."/>
            <person name="Mitchell T.K."/>
            <person name="Okubara P.A."/>
            <person name="Farman M.L."/>
            <person name="Kohn L.M."/>
            <person name="Birren B."/>
            <person name="Ma L.-J."/>
            <person name="Dean R.A."/>
        </authorList>
    </citation>
    <scope>NUCLEOTIDE SEQUENCE</scope>
    <source>
        <strain evidence="4">ATCC 64411 / 73-15</strain>
    </source>
</reference>
<proteinExistence type="predicted"/>
<organism evidence="4 5">
    <name type="scientific">Magnaporthiopsis poae (strain ATCC 64411 / 73-15)</name>
    <name type="common">Kentucky bluegrass fungus</name>
    <name type="synonym">Magnaporthe poae</name>
    <dbReference type="NCBI Taxonomy" id="644358"/>
    <lineage>
        <taxon>Eukaryota</taxon>
        <taxon>Fungi</taxon>
        <taxon>Dikarya</taxon>
        <taxon>Ascomycota</taxon>
        <taxon>Pezizomycotina</taxon>
        <taxon>Sordariomycetes</taxon>
        <taxon>Sordariomycetidae</taxon>
        <taxon>Magnaporthales</taxon>
        <taxon>Magnaporthaceae</taxon>
        <taxon>Magnaporthiopsis</taxon>
    </lineage>
</organism>
<dbReference type="EMBL" id="GL876976">
    <property type="protein sequence ID" value="KLU91211.1"/>
    <property type="molecule type" value="Genomic_DNA"/>
</dbReference>
<evidence type="ECO:0000313" key="3">
    <source>
        <dbReference type="EMBL" id="KLU91211.1"/>
    </source>
</evidence>
<dbReference type="VEuPathDB" id="FungiDB:MAPG_09733"/>
<reference evidence="3" key="1">
    <citation type="submission" date="2010-05" db="EMBL/GenBank/DDBJ databases">
        <title>The Genome Sequence of Magnaporthe poae strain ATCC 64411.</title>
        <authorList>
            <consortium name="The Broad Institute Genome Sequencing Platform"/>
            <consortium name="Broad Institute Genome Sequencing Center for Infectious Disease"/>
            <person name="Ma L.-J."/>
            <person name="Dead R."/>
            <person name="Young S."/>
            <person name="Zeng Q."/>
            <person name="Koehrsen M."/>
            <person name="Alvarado L."/>
            <person name="Berlin A."/>
            <person name="Chapman S.B."/>
            <person name="Chen Z."/>
            <person name="Freedman E."/>
            <person name="Gellesch M."/>
            <person name="Goldberg J."/>
            <person name="Griggs A."/>
            <person name="Gujja S."/>
            <person name="Heilman E.R."/>
            <person name="Heiman D."/>
            <person name="Hepburn T."/>
            <person name="Howarth C."/>
            <person name="Jen D."/>
            <person name="Larson L."/>
            <person name="Mehta T."/>
            <person name="Neiman D."/>
            <person name="Pearson M."/>
            <person name="Roberts A."/>
            <person name="Saif S."/>
            <person name="Shea T."/>
            <person name="Shenoy N."/>
            <person name="Sisk P."/>
            <person name="Stolte C."/>
            <person name="Sykes S."/>
            <person name="Walk T."/>
            <person name="White J."/>
            <person name="Yandava C."/>
            <person name="Haas B."/>
            <person name="Nusbaum C."/>
            <person name="Birren B."/>
        </authorList>
    </citation>
    <scope>NUCLEOTIDE SEQUENCE</scope>
    <source>
        <strain evidence="3">ATCC 64411</strain>
    </source>
</reference>
<name>A0A0C4EAQ6_MAGP6</name>